<dbReference type="EMBL" id="NAJO01000019">
    <property type="protein sequence ID" value="OQO05337.1"/>
    <property type="molecule type" value="Genomic_DNA"/>
</dbReference>
<dbReference type="InParanoid" id="A0A1V8T1Q9"/>
<dbReference type="Pfam" id="PF06912">
    <property type="entry name" value="DUF1275"/>
    <property type="match status" value="1"/>
</dbReference>
<dbReference type="AlphaFoldDB" id="A0A1V8T1Q9"/>
<comment type="caution">
    <text evidence="1">The sequence shown here is derived from an EMBL/GenBank/DDBJ whole genome shotgun (WGS) entry which is preliminary data.</text>
</comment>
<dbReference type="OrthoDB" id="5223589at2759"/>
<evidence type="ECO:0000313" key="1">
    <source>
        <dbReference type="EMBL" id="OQO05337.1"/>
    </source>
</evidence>
<dbReference type="PANTHER" id="PTHR37488">
    <property type="entry name" value="DUF1275 DOMAIN-CONTAINING PROTEIN"/>
    <property type="match status" value="1"/>
</dbReference>
<dbReference type="InterPro" id="IPR010699">
    <property type="entry name" value="DUF1275"/>
</dbReference>
<reference evidence="2" key="1">
    <citation type="submission" date="2017-03" db="EMBL/GenBank/DDBJ databases">
        <title>Genomes of endolithic fungi from Antarctica.</title>
        <authorList>
            <person name="Coleine C."/>
            <person name="Masonjones S."/>
            <person name="Stajich J.E."/>
        </authorList>
    </citation>
    <scope>NUCLEOTIDE SEQUENCE [LARGE SCALE GENOMIC DNA]</scope>
    <source>
        <strain evidence="2">CCFEE 5527</strain>
    </source>
</reference>
<name>A0A1V8T1Q9_9PEZI</name>
<evidence type="ECO:0000313" key="2">
    <source>
        <dbReference type="Proteomes" id="UP000192596"/>
    </source>
</evidence>
<dbReference type="PANTHER" id="PTHR37488:SF2">
    <property type="entry name" value="DUF1275 DOMAIN-CONTAINING PROTEIN"/>
    <property type="match status" value="1"/>
</dbReference>
<keyword evidence="2" id="KW-1185">Reference proteome</keyword>
<protein>
    <submittedName>
        <fullName evidence="1">Uncharacterized protein</fullName>
    </submittedName>
</protein>
<accession>A0A1V8T1Q9</accession>
<gene>
    <name evidence="1" type="ORF">B0A48_09105</name>
</gene>
<organism evidence="1 2">
    <name type="scientific">Cryoendolithus antarcticus</name>
    <dbReference type="NCBI Taxonomy" id="1507870"/>
    <lineage>
        <taxon>Eukaryota</taxon>
        <taxon>Fungi</taxon>
        <taxon>Dikarya</taxon>
        <taxon>Ascomycota</taxon>
        <taxon>Pezizomycotina</taxon>
        <taxon>Dothideomycetes</taxon>
        <taxon>Dothideomycetidae</taxon>
        <taxon>Cladosporiales</taxon>
        <taxon>Cladosporiaceae</taxon>
        <taxon>Cryoendolithus</taxon>
    </lineage>
</organism>
<sequence>MSKFFHQIDMNSTASSISVAKSSRTRYLCQNLRVNLLLELQLLLLTFSIGIQDAIAMPILHCITSMQTGNTMTLALAASGFTVDGTCLANVGISQAAFALGAYLTGRIGNVIGPKRRDYLLLSHFM</sequence>
<dbReference type="Proteomes" id="UP000192596">
    <property type="component" value="Unassembled WGS sequence"/>
</dbReference>
<proteinExistence type="predicted"/>